<organism evidence="3 4">
    <name type="scientific">Microbacter margulisiae</name>
    <dbReference type="NCBI Taxonomy" id="1350067"/>
    <lineage>
        <taxon>Bacteria</taxon>
        <taxon>Pseudomonadati</taxon>
        <taxon>Bacteroidota</taxon>
        <taxon>Bacteroidia</taxon>
        <taxon>Bacteroidales</taxon>
        <taxon>Porphyromonadaceae</taxon>
        <taxon>Microbacter</taxon>
    </lineage>
</organism>
<dbReference type="Gene3D" id="3.10.620.30">
    <property type="match status" value="1"/>
</dbReference>
<dbReference type="Proteomes" id="UP000544222">
    <property type="component" value="Unassembled WGS sequence"/>
</dbReference>
<dbReference type="Gene3D" id="2.60.120.1130">
    <property type="match status" value="1"/>
</dbReference>
<accession>A0A7W5DQ94</accession>
<evidence type="ECO:0008006" key="5">
    <source>
        <dbReference type="Google" id="ProtNLM"/>
    </source>
</evidence>
<evidence type="ECO:0000313" key="3">
    <source>
        <dbReference type="EMBL" id="MBB3187062.1"/>
    </source>
</evidence>
<dbReference type="Pfam" id="PF01841">
    <property type="entry name" value="Transglut_core"/>
    <property type="match status" value="1"/>
</dbReference>
<dbReference type="SUPFAM" id="SSF54001">
    <property type="entry name" value="Cysteine proteinases"/>
    <property type="match status" value="1"/>
</dbReference>
<dbReference type="InterPro" id="IPR002931">
    <property type="entry name" value="Transglutaminase-like"/>
</dbReference>
<dbReference type="Pfam" id="PF12969">
    <property type="entry name" value="DUF3857"/>
    <property type="match status" value="1"/>
</dbReference>
<feature type="domain" description="Transglutaminase-like" evidence="1">
    <location>
        <begin position="276"/>
        <end position="349"/>
    </location>
</feature>
<evidence type="ECO:0000313" key="4">
    <source>
        <dbReference type="Proteomes" id="UP000544222"/>
    </source>
</evidence>
<name>A0A7W5DQ94_9PORP</name>
<reference evidence="3 4" key="1">
    <citation type="submission" date="2020-08" db="EMBL/GenBank/DDBJ databases">
        <title>Genomic Encyclopedia of Type Strains, Phase IV (KMG-IV): sequencing the most valuable type-strain genomes for metagenomic binning, comparative biology and taxonomic classification.</title>
        <authorList>
            <person name="Goeker M."/>
        </authorList>
    </citation>
    <scope>NUCLEOTIDE SEQUENCE [LARGE SCALE GENOMIC DNA]</scope>
    <source>
        <strain evidence="3 4">DSM 27471</strain>
    </source>
</reference>
<feature type="domain" description="DUF3857" evidence="2">
    <location>
        <begin position="58"/>
        <end position="216"/>
    </location>
</feature>
<dbReference type="InterPro" id="IPR038765">
    <property type="entry name" value="Papain-like_cys_pep_sf"/>
</dbReference>
<dbReference type="EMBL" id="JACHYB010000001">
    <property type="protein sequence ID" value="MBB3187062.1"/>
    <property type="molecule type" value="Genomic_DNA"/>
</dbReference>
<dbReference type="AlphaFoldDB" id="A0A7W5DQ94"/>
<gene>
    <name evidence="3" type="ORF">FHX64_001225</name>
</gene>
<comment type="caution">
    <text evidence="3">The sequence shown here is derived from an EMBL/GenBank/DDBJ whole genome shotgun (WGS) entry which is preliminary data.</text>
</comment>
<dbReference type="InterPro" id="IPR024618">
    <property type="entry name" value="DUF3857"/>
</dbReference>
<proteinExistence type="predicted"/>
<evidence type="ECO:0000259" key="2">
    <source>
        <dbReference type="Pfam" id="PF12969"/>
    </source>
</evidence>
<protein>
    <recommendedName>
        <fullName evidence="5">DUF3857 domain-containing protein</fullName>
    </recommendedName>
</protein>
<keyword evidence="4" id="KW-1185">Reference proteome</keyword>
<sequence length="633" mass="71623">MKRFISILYLVFFSFVVTLAQKECFYPVSQIPDSLRKNAYSVVRYESNDFEYINSENGVLKVTRAVTILNDKGSDAANFSDGVGKFWKLKKFSGKILDQTGKVIKKIKMSDLRTSSISTELATDESISYYECSQPVYPYTVVYEYEEDWVNGMMDFPSFSPMQDFQQSVQQAVYHLTMPMNVKFQAFARNMPQTADSTMEKNHSIYTWMLNGLPAIDEEDLMPSFYTLAPRLQLKPVMFSFDKSTGSLASWQDVGQWLWMLSAKQDELPPDAVQKIQEITSGARSEKEKVKRLYHYLQSSTRYVSIQLGIGSYQPMPAATVYKTGFSDCKGLSNYMMAMLKVIGIPSFYTIINTDRAHLITSFASPRQANHAILIVPLGKDTIPLECTSSVVPFGYIHHEIAGHDALLVTSAGGRLYHLPSYPDSASYVRTAMYINLSNSGELQAKIHSVYTLSHYEEMLPFEKIANNDDRIKIIAADYHLPSLKISNIALVDHHDSLPSLELTYSLSSDTYATLSGSHMFVSVNPRKNLYPFFSSKFRKYPIVIQNGNMESDTLIITIPNDLTIEKVPADISLQKSFGKFFSHISIHDKTLKIVQTIAIPAEELPAKGKDDFKSFLDTVNQAYQDQIVLRKL</sequence>
<dbReference type="Gene3D" id="2.60.40.3140">
    <property type="match status" value="1"/>
</dbReference>
<evidence type="ECO:0000259" key="1">
    <source>
        <dbReference type="Pfam" id="PF01841"/>
    </source>
</evidence>
<dbReference type="RefSeq" id="WP_183412876.1">
    <property type="nucleotide sequence ID" value="NZ_JACHYB010000001.1"/>
</dbReference>